<dbReference type="EMBL" id="MU274806">
    <property type="protein sequence ID" value="KAI0026330.1"/>
    <property type="molecule type" value="Genomic_DNA"/>
</dbReference>
<name>A0ACB8Q3Q3_9AGAM</name>
<gene>
    <name evidence="1" type="ORF">K488DRAFT_92832</name>
</gene>
<sequence>MYKIYNAATKRVRFAWERFPAHSPFLCLQATFVGSLTLNSRRITPVIESRSKDLRAQSAIVKIFVDGVAHVAEVLRLFYHRQPGIEDSGDRLFAEVRWLVRAGTASLQTAPSPWAAFPELDVNLWAYGVYAPTNAPDTPPCVVPARAIRCQLARGALRTTQGHYWVTTSFERVRNDFILHADLETSPGRGHDGDQHTSFGETLVASVLARGTRDAAGPARIAMVLDDGEQDIFFSVLLSVRVALIFIVSFFAIIQHRKALHDFPPSGGIGAPVPVAQDEFHILVVLVCTVEGLINLPVIRSYQGKTL</sequence>
<organism evidence="1 2">
    <name type="scientific">Vararia minispora EC-137</name>
    <dbReference type="NCBI Taxonomy" id="1314806"/>
    <lineage>
        <taxon>Eukaryota</taxon>
        <taxon>Fungi</taxon>
        <taxon>Dikarya</taxon>
        <taxon>Basidiomycota</taxon>
        <taxon>Agaricomycotina</taxon>
        <taxon>Agaricomycetes</taxon>
        <taxon>Russulales</taxon>
        <taxon>Lachnocladiaceae</taxon>
        <taxon>Vararia</taxon>
    </lineage>
</organism>
<evidence type="ECO:0000313" key="2">
    <source>
        <dbReference type="Proteomes" id="UP000814128"/>
    </source>
</evidence>
<reference evidence="1" key="1">
    <citation type="submission" date="2021-02" db="EMBL/GenBank/DDBJ databases">
        <authorList>
            <consortium name="DOE Joint Genome Institute"/>
            <person name="Ahrendt S."/>
            <person name="Looney B.P."/>
            <person name="Miyauchi S."/>
            <person name="Morin E."/>
            <person name="Drula E."/>
            <person name="Courty P.E."/>
            <person name="Chicoki N."/>
            <person name="Fauchery L."/>
            <person name="Kohler A."/>
            <person name="Kuo A."/>
            <person name="Labutti K."/>
            <person name="Pangilinan J."/>
            <person name="Lipzen A."/>
            <person name="Riley R."/>
            <person name="Andreopoulos W."/>
            <person name="He G."/>
            <person name="Johnson J."/>
            <person name="Barry K.W."/>
            <person name="Grigoriev I.V."/>
            <person name="Nagy L."/>
            <person name="Hibbett D."/>
            <person name="Henrissat B."/>
            <person name="Matheny P.B."/>
            <person name="Labbe J."/>
            <person name="Martin F."/>
        </authorList>
    </citation>
    <scope>NUCLEOTIDE SEQUENCE</scope>
    <source>
        <strain evidence="1">EC-137</strain>
    </source>
</reference>
<comment type="caution">
    <text evidence="1">The sequence shown here is derived from an EMBL/GenBank/DDBJ whole genome shotgun (WGS) entry which is preliminary data.</text>
</comment>
<keyword evidence="2" id="KW-1185">Reference proteome</keyword>
<proteinExistence type="predicted"/>
<reference evidence="1" key="2">
    <citation type="journal article" date="2022" name="New Phytol.">
        <title>Evolutionary transition to the ectomycorrhizal habit in the genomes of a hyperdiverse lineage of mushroom-forming fungi.</title>
        <authorList>
            <person name="Looney B."/>
            <person name="Miyauchi S."/>
            <person name="Morin E."/>
            <person name="Drula E."/>
            <person name="Courty P.E."/>
            <person name="Kohler A."/>
            <person name="Kuo A."/>
            <person name="LaButti K."/>
            <person name="Pangilinan J."/>
            <person name="Lipzen A."/>
            <person name="Riley R."/>
            <person name="Andreopoulos W."/>
            <person name="He G."/>
            <person name="Johnson J."/>
            <person name="Nolan M."/>
            <person name="Tritt A."/>
            <person name="Barry K.W."/>
            <person name="Grigoriev I.V."/>
            <person name="Nagy L.G."/>
            <person name="Hibbett D."/>
            <person name="Henrissat B."/>
            <person name="Matheny P.B."/>
            <person name="Labbe J."/>
            <person name="Martin F.M."/>
        </authorList>
    </citation>
    <scope>NUCLEOTIDE SEQUENCE</scope>
    <source>
        <strain evidence="1">EC-137</strain>
    </source>
</reference>
<accession>A0ACB8Q3Q3</accession>
<dbReference type="Proteomes" id="UP000814128">
    <property type="component" value="Unassembled WGS sequence"/>
</dbReference>
<protein>
    <submittedName>
        <fullName evidence="1">Uncharacterized protein</fullName>
    </submittedName>
</protein>
<evidence type="ECO:0000313" key="1">
    <source>
        <dbReference type="EMBL" id="KAI0026330.1"/>
    </source>
</evidence>